<comment type="similarity">
    <text evidence="1">Belongs to the ATP-dependent AMP-binding enzyme family.</text>
</comment>
<dbReference type="GO" id="GO:0031956">
    <property type="term" value="F:medium-chain fatty acid-CoA ligase activity"/>
    <property type="evidence" value="ECO:0007669"/>
    <property type="project" value="TreeGrafter"/>
</dbReference>
<evidence type="ECO:0000256" key="2">
    <source>
        <dbReference type="ARBA" id="ARBA00022598"/>
    </source>
</evidence>
<dbReference type="SUPFAM" id="SSF56801">
    <property type="entry name" value="Acetyl-CoA synthetase-like"/>
    <property type="match status" value="2"/>
</dbReference>
<keyword evidence="2 4" id="KW-0436">Ligase</keyword>
<reference evidence="4 5" key="1">
    <citation type="submission" date="2020-07" db="EMBL/GenBank/DDBJ databases">
        <authorList>
            <person name="Li M."/>
        </authorList>
    </citation>
    <scope>NUCLEOTIDE SEQUENCE [LARGE SCALE GENOMIC DNA]</scope>
    <source>
        <strain evidence="4 5">DSM 23284</strain>
    </source>
</reference>
<protein>
    <submittedName>
        <fullName evidence="4">Acyl--CoA ligase</fullName>
    </submittedName>
</protein>
<evidence type="ECO:0000259" key="3">
    <source>
        <dbReference type="Pfam" id="PF00501"/>
    </source>
</evidence>
<keyword evidence="5" id="KW-1185">Reference proteome</keyword>
<dbReference type="InterPro" id="IPR045851">
    <property type="entry name" value="AMP-bd_C_sf"/>
</dbReference>
<gene>
    <name evidence="4" type="ORF">H1W37_15980</name>
</gene>
<evidence type="ECO:0000313" key="5">
    <source>
        <dbReference type="Proteomes" id="UP000559404"/>
    </source>
</evidence>
<comment type="caution">
    <text evidence="4">The sequence shown here is derived from an EMBL/GenBank/DDBJ whole genome shotgun (WGS) entry which is preliminary data.</text>
</comment>
<evidence type="ECO:0000313" key="4">
    <source>
        <dbReference type="EMBL" id="MBA4613160.1"/>
    </source>
</evidence>
<proteinExistence type="inferred from homology"/>
<dbReference type="GO" id="GO:0006631">
    <property type="term" value="P:fatty acid metabolic process"/>
    <property type="evidence" value="ECO:0007669"/>
    <property type="project" value="TreeGrafter"/>
</dbReference>
<dbReference type="InterPro" id="IPR042099">
    <property type="entry name" value="ANL_N_sf"/>
</dbReference>
<dbReference type="RefSeq" id="WP_181761354.1">
    <property type="nucleotide sequence ID" value="NZ_BMCR01000001.1"/>
</dbReference>
<feature type="domain" description="AMP-dependent synthetase/ligase" evidence="3">
    <location>
        <begin position="27"/>
        <end position="304"/>
    </location>
</feature>
<organism evidence="4 5">
    <name type="scientific">Stappia taiwanensis</name>
    <dbReference type="NCBI Taxonomy" id="992267"/>
    <lineage>
        <taxon>Bacteria</taxon>
        <taxon>Pseudomonadati</taxon>
        <taxon>Pseudomonadota</taxon>
        <taxon>Alphaproteobacteria</taxon>
        <taxon>Hyphomicrobiales</taxon>
        <taxon>Stappiaceae</taxon>
        <taxon>Stappia</taxon>
    </lineage>
</organism>
<sequence>MILTPLKTIEAHQKSGIWGRVTLDALFRKTAMAHPDRLALCDPADRAGWIPGAARQLTYGQADEEITQLASFFGAVGLQPDHVIGLQTPNTVDGVIALLAALRAGLVVAPLPLYWRQKNVLEALSRAGAKALIAGESFGGRSLGLEARDAAAEMFSLRFVFGLGRDVPDGVMELGEVLGASADSMGDLSGNLPRRGTDAADHVATLTWTQSTSGEPLPIARSHNQWIAAGLMPYLELSLPEAPKFVLPYAVTGMAGIGAGLMPWLLSGGTLHLHQPRSLRRLAAHVDAVGADCVLCPGSLVGSLEKRLDNMECRVVAVWSAHSAAPVPRATNRDLVDLHVIDEFAMIARRREGSALPRPFRSGRIGSPSSAANGPALLEIEVDTEMEGGSGPNTLKVRGAMVADSAWPSSRVRIPTDKAGFVDTLLPVRMSEHGVSGVGIPGNSAPGVFSLPALDALYGAFPGMKEAAAFLVDDGILGARVYAALVPQNGFHLDIEGFFAYLDAERAGLAEIPHRILSLTALPRKENGAVDRSALSDRVSLRHAAVA</sequence>
<dbReference type="AlphaFoldDB" id="A0A838Y2L9"/>
<reference evidence="4 5" key="2">
    <citation type="submission" date="2020-08" db="EMBL/GenBank/DDBJ databases">
        <title>Stappia taiwanensis sp. nov., isolated from a coastal thermal spring.</title>
        <authorList>
            <person name="Kampfer P."/>
        </authorList>
    </citation>
    <scope>NUCLEOTIDE SEQUENCE [LARGE SCALE GENOMIC DNA]</scope>
    <source>
        <strain evidence="4 5">DSM 23284</strain>
    </source>
</reference>
<dbReference type="InterPro" id="IPR000873">
    <property type="entry name" value="AMP-dep_synth/lig_dom"/>
</dbReference>
<name>A0A838Y2L9_9HYPH</name>
<dbReference type="Pfam" id="PF00501">
    <property type="entry name" value="AMP-binding"/>
    <property type="match status" value="1"/>
</dbReference>
<evidence type="ECO:0000256" key="1">
    <source>
        <dbReference type="ARBA" id="ARBA00006432"/>
    </source>
</evidence>
<accession>A0A838Y2L9</accession>
<dbReference type="Gene3D" id="3.30.300.30">
    <property type="match status" value="1"/>
</dbReference>
<dbReference type="PANTHER" id="PTHR43201">
    <property type="entry name" value="ACYL-COA SYNTHETASE"/>
    <property type="match status" value="1"/>
</dbReference>
<dbReference type="EMBL" id="JACEON010000016">
    <property type="protein sequence ID" value="MBA4613160.1"/>
    <property type="molecule type" value="Genomic_DNA"/>
</dbReference>
<dbReference type="PANTHER" id="PTHR43201:SF5">
    <property type="entry name" value="MEDIUM-CHAIN ACYL-COA LIGASE ACSF2, MITOCHONDRIAL"/>
    <property type="match status" value="1"/>
</dbReference>
<dbReference type="Gene3D" id="3.40.50.12780">
    <property type="entry name" value="N-terminal domain of ligase-like"/>
    <property type="match status" value="1"/>
</dbReference>
<dbReference type="Proteomes" id="UP000559404">
    <property type="component" value="Unassembled WGS sequence"/>
</dbReference>